<keyword evidence="6" id="KW-1185">Reference proteome</keyword>
<gene>
    <name evidence="5" type="ORF">O2N63_17140</name>
</gene>
<protein>
    <submittedName>
        <fullName evidence="5">Group 1 truncated hemoglobin</fullName>
    </submittedName>
</protein>
<proteinExistence type="predicted"/>
<evidence type="ECO:0000256" key="2">
    <source>
        <dbReference type="ARBA" id="ARBA00022617"/>
    </source>
</evidence>
<dbReference type="InterPro" id="IPR009050">
    <property type="entry name" value="Globin-like_sf"/>
</dbReference>
<keyword evidence="3" id="KW-0479">Metal-binding</keyword>
<evidence type="ECO:0000256" key="3">
    <source>
        <dbReference type="ARBA" id="ARBA00022723"/>
    </source>
</evidence>
<dbReference type="EMBL" id="JAQIIO010000017">
    <property type="protein sequence ID" value="MDA5095818.1"/>
    <property type="molecule type" value="Genomic_DNA"/>
</dbReference>
<comment type="caution">
    <text evidence="5">The sequence shown here is derived from an EMBL/GenBank/DDBJ whole genome shotgun (WGS) entry which is preliminary data.</text>
</comment>
<keyword evidence="1" id="KW-0813">Transport</keyword>
<dbReference type="InterPro" id="IPR001486">
    <property type="entry name" value="Hemoglobin_trunc"/>
</dbReference>
<evidence type="ECO:0000256" key="4">
    <source>
        <dbReference type="ARBA" id="ARBA00023004"/>
    </source>
</evidence>
<dbReference type="Gene3D" id="1.10.490.10">
    <property type="entry name" value="Globins"/>
    <property type="match status" value="1"/>
</dbReference>
<dbReference type="RefSeq" id="WP_271055528.1">
    <property type="nucleotide sequence ID" value="NZ_JAQIIO010000017.1"/>
</dbReference>
<keyword evidence="2" id="KW-0349">Heme</keyword>
<dbReference type="CDD" id="cd00454">
    <property type="entry name" value="TrHb1_N"/>
    <property type="match status" value="1"/>
</dbReference>
<dbReference type="Proteomes" id="UP001528040">
    <property type="component" value="Unassembled WGS sequence"/>
</dbReference>
<dbReference type="Pfam" id="PF01152">
    <property type="entry name" value="Bac_globin"/>
    <property type="match status" value="1"/>
</dbReference>
<dbReference type="InterPro" id="IPR012292">
    <property type="entry name" value="Globin/Proto"/>
</dbReference>
<evidence type="ECO:0000313" key="6">
    <source>
        <dbReference type="Proteomes" id="UP001528040"/>
    </source>
</evidence>
<sequence length="123" mass="14256">MEKTLFEKYGGFSAISKIVLTFYDRMIDDELVGPFFDDVDLSRLIDHQNKFVTSLMGGPASFSDTHIERVHRNMTIEDRHLDRLKEIMAQTLSDFDVESEDIETILDGFEQRRAILVEKPNVN</sequence>
<evidence type="ECO:0000256" key="1">
    <source>
        <dbReference type="ARBA" id="ARBA00022448"/>
    </source>
</evidence>
<accession>A0ABT4W5N4</accession>
<keyword evidence="4" id="KW-0408">Iron</keyword>
<dbReference type="SUPFAM" id="SSF46458">
    <property type="entry name" value="Globin-like"/>
    <property type="match status" value="1"/>
</dbReference>
<organism evidence="5 6">
    <name type="scientific">Aliiroseovarius salicola</name>
    <dbReference type="NCBI Taxonomy" id="3009082"/>
    <lineage>
        <taxon>Bacteria</taxon>
        <taxon>Pseudomonadati</taxon>
        <taxon>Pseudomonadota</taxon>
        <taxon>Alphaproteobacteria</taxon>
        <taxon>Rhodobacterales</taxon>
        <taxon>Paracoccaceae</taxon>
        <taxon>Aliiroseovarius</taxon>
    </lineage>
</organism>
<reference evidence="5 6" key="1">
    <citation type="submission" date="2023-01" db="EMBL/GenBank/DDBJ databases">
        <authorList>
            <person name="Yoon J.-W."/>
        </authorList>
    </citation>
    <scope>NUCLEOTIDE SEQUENCE [LARGE SCALE GENOMIC DNA]</scope>
    <source>
        <strain evidence="5 6">KMU-50</strain>
    </source>
</reference>
<evidence type="ECO:0000313" key="5">
    <source>
        <dbReference type="EMBL" id="MDA5095818.1"/>
    </source>
</evidence>
<name>A0ABT4W5N4_9RHOB</name>